<comment type="caution">
    <text evidence="2">The sequence shown here is derived from an EMBL/GenBank/DDBJ whole genome shotgun (WGS) entry which is preliminary data.</text>
</comment>
<dbReference type="AlphaFoldDB" id="A0A1F5CAR4"/>
<dbReference type="Pfam" id="PF12146">
    <property type="entry name" value="Hydrolase_4"/>
    <property type="match status" value="1"/>
</dbReference>
<gene>
    <name evidence="2" type="ORF">A3I30_01995</name>
</gene>
<evidence type="ECO:0000259" key="1">
    <source>
        <dbReference type="Pfam" id="PF12146"/>
    </source>
</evidence>
<sequence>MNKKTVNFQTNDGVKIVGDFYPVRNSPPPGPSGAHSAGAISNGVYDVLRVKKSVILLHILPGNRRDFNDMAGLLSGKGYNVLNIDERGHGDSEAWPGEMGSWQEFRQEDYDKMIFDVEAAADWLKNQVKDTELATIGGSIGANLAMIFGAKDQPKIVVALSPGIEYRGVKTEIASRNYRQNFLIAASRDDEYAFESSEKLFEMSRAKVKEFIKYEDAGHGTRMLEREPELKQRILDFLVKNF</sequence>
<feature type="domain" description="Serine aminopeptidase S33" evidence="1">
    <location>
        <begin position="50"/>
        <end position="167"/>
    </location>
</feature>
<dbReference type="EMBL" id="MEYV01000015">
    <property type="protein sequence ID" value="OGD39962.1"/>
    <property type="molecule type" value="Genomic_DNA"/>
</dbReference>
<name>A0A1F5CAR4_9BACT</name>
<reference evidence="2 3" key="1">
    <citation type="journal article" date="2016" name="Nat. Commun.">
        <title>Thousands of microbial genomes shed light on interconnected biogeochemical processes in an aquifer system.</title>
        <authorList>
            <person name="Anantharaman K."/>
            <person name="Brown C.T."/>
            <person name="Hug L.A."/>
            <person name="Sharon I."/>
            <person name="Castelle C.J."/>
            <person name="Probst A.J."/>
            <person name="Thomas B.C."/>
            <person name="Singh A."/>
            <person name="Wilkins M.J."/>
            <person name="Karaoz U."/>
            <person name="Brodie E.L."/>
            <person name="Williams K.H."/>
            <person name="Hubbard S.S."/>
            <person name="Banfield J.F."/>
        </authorList>
    </citation>
    <scope>NUCLEOTIDE SEQUENCE [LARGE SCALE GENOMIC DNA]</scope>
</reference>
<proteinExistence type="predicted"/>
<dbReference type="Proteomes" id="UP000177197">
    <property type="component" value="Unassembled WGS sequence"/>
</dbReference>
<protein>
    <recommendedName>
        <fullName evidence="1">Serine aminopeptidase S33 domain-containing protein</fullName>
    </recommendedName>
</protein>
<evidence type="ECO:0000313" key="3">
    <source>
        <dbReference type="Proteomes" id="UP000177197"/>
    </source>
</evidence>
<evidence type="ECO:0000313" key="2">
    <source>
        <dbReference type="EMBL" id="OGD39962.1"/>
    </source>
</evidence>
<dbReference type="InterPro" id="IPR022742">
    <property type="entry name" value="Hydrolase_4"/>
</dbReference>
<dbReference type="Gene3D" id="3.40.50.1820">
    <property type="entry name" value="alpha/beta hydrolase"/>
    <property type="match status" value="1"/>
</dbReference>
<dbReference type="InterPro" id="IPR029058">
    <property type="entry name" value="AB_hydrolase_fold"/>
</dbReference>
<accession>A0A1F5CAR4</accession>
<dbReference type="SUPFAM" id="SSF53474">
    <property type="entry name" value="alpha/beta-Hydrolases"/>
    <property type="match status" value="1"/>
</dbReference>
<organism evidence="2 3">
    <name type="scientific">Candidatus Azambacteria bacterium RIFCSPLOWO2_02_FULL_44_14</name>
    <dbReference type="NCBI Taxonomy" id="1797306"/>
    <lineage>
        <taxon>Bacteria</taxon>
        <taxon>Candidatus Azamiibacteriota</taxon>
    </lineage>
</organism>